<feature type="binding site" evidence="8">
    <location>
        <position position="351"/>
    </location>
    <ligand>
        <name>Mn(2+)</name>
        <dbReference type="ChEBI" id="CHEBI:29035"/>
        <label>1</label>
    </ligand>
</feature>
<dbReference type="PROSITE" id="PS00631">
    <property type="entry name" value="CYTOSOL_AP"/>
    <property type="match status" value="1"/>
</dbReference>
<evidence type="ECO:0000313" key="10">
    <source>
        <dbReference type="EMBL" id="AHX11394.1"/>
    </source>
</evidence>
<dbReference type="EC" id="3.4.11.1" evidence="8"/>
<keyword evidence="11" id="KW-1185">Reference proteome</keyword>
<dbReference type="EC" id="3.4.11.10" evidence="8"/>
<dbReference type="NCBIfam" id="NF002073">
    <property type="entry name" value="PRK00913.1-2"/>
    <property type="match status" value="1"/>
</dbReference>
<dbReference type="SUPFAM" id="SSF53187">
    <property type="entry name" value="Zn-dependent exopeptidases"/>
    <property type="match status" value="1"/>
</dbReference>
<dbReference type="EMBL" id="CP007481">
    <property type="protein sequence ID" value="AHX11394.1"/>
    <property type="molecule type" value="Genomic_DNA"/>
</dbReference>
<evidence type="ECO:0000256" key="3">
    <source>
        <dbReference type="ARBA" id="ARBA00009528"/>
    </source>
</evidence>
<feature type="active site" evidence="8">
    <location>
        <position position="353"/>
    </location>
</feature>
<evidence type="ECO:0000256" key="6">
    <source>
        <dbReference type="ARBA" id="ARBA00022801"/>
    </source>
</evidence>
<comment type="function">
    <text evidence="8">Presumably involved in the processing and regular turnover of intracellular proteins. Catalyzes the removal of unsubstituted N-terminal amino acids from various peptides.</text>
</comment>
<dbReference type="GO" id="GO:0006508">
    <property type="term" value="P:proteolysis"/>
    <property type="evidence" value="ECO:0007669"/>
    <property type="project" value="UniProtKB-KW"/>
</dbReference>
<comment type="catalytic activity">
    <reaction evidence="1 8">
        <text>Release of an N-terminal amino acid, Xaa-|-Yaa-, in which Xaa is preferably Leu, but may be other amino acids including Pro although not Arg or Lys, and Yaa may be Pro. Amino acid amides and methyl esters are also readily hydrolyzed, but rates on arylamides are exceedingly low.</text>
        <dbReference type="EC" id="3.4.11.1"/>
    </reaction>
</comment>
<dbReference type="PANTHER" id="PTHR11963">
    <property type="entry name" value="LEUCINE AMINOPEPTIDASE-RELATED"/>
    <property type="match status" value="1"/>
</dbReference>
<keyword evidence="6 8" id="KW-0378">Hydrolase</keyword>
<evidence type="ECO:0000259" key="9">
    <source>
        <dbReference type="PROSITE" id="PS00631"/>
    </source>
</evidence>
<dbReference type="AlphaFoldDB" id="X5HJY5"/>
<dbReference type="HAMAP" id="MF_00181">
    <property type="entry name" value="Cytosol_peptidase_M17"/>
    <property type="match status" value="1"/>
</dbReference>
<feature type="active site" evidence="8">
    <location>
        <position position="279"/>
    </location>
</feature>
<comment type="similarity">
    <text evidence="3 8">Belongs to the peptidase M17 family.</text>
</comment>
<dbReference type="STRING" id="1286528.NHE_0449"/>
<organism evidence="10 11">
    <name type="scientific">Neorickettsia helminthoeca str. Oregon</name>
    <dbReference type="NCBI Taxonomy" id="1286528"/>
    <lineage>
        <taxon>Bacteria</taxon>
        <taxon>Pseudomonadati</taxon>
        <taxon>Pseudomonadota</taxon>
        <taxon>Alphaproteobacteria</taxon>
        <taxon>Rickettsiales</taxon>
        <taxon>Anaplasmataceae</taxon>
        <taxon>Neorickettsia</taxon>
    </lineage>
</organism>
<dbReference type="RefSeq" id="WP_038559415.1">
    <property type="nucleotide sequence ID" value="NZ_CP007481.1"/>
</dbReference>
<dbReference type="Gene3D" id="3.40.630.10">
    <property type="entry name" value="Zn peptidases"/>
    <property type="match status" value="1"/>
</dbReference>
<dbReference type="Gene3D" id="3.40.220.10">
    <property type="entry name" value="Leucine Aminopeptidase, subunit E, domain 1"/>
    <property type="match status" value="1"/>
</dbReference>
<dbReference type="Proteomes" id="UP000023755">
    <property type="component" value="Chromosome"/>
</dbReference>
<dbReference type="Pfam" id="PF02789">
    <property type="entry name" value="Peptidase_M17_N"/>
    <property type="match status" value="1"/>
</dbReference>
<dbReference type="InterPro" id="IPR011356">
    <property type="entry name" value="Leucine_aapep/pepB"/>
</dbReference>
<dbReference type="InterPro" id="IPR000819">
    <property type="entry name" value="Peptidase_M17_C"/>
</dbReference>
<keyword evidence="7 8" id="KW-0464">Manganese</keyword>
<feature type="binding site" evidence="8">
    <location>
        <position position="351"/>
    </location>
    <ligand>
        <name>Mn(2+)</name>
        <dbReference type="ChEBI" id="CHEBI:29035"/>
        <label>2</label>
    </ligand>
</feature>
<evidence type="ECO:0000256" key="5">
    <source>
        <dbReference type="ARBA" id="ARBA00022670"/>
    </source>
</evidence>
<proteinExistence type="inferred from homology"/>
<evidence type="ECO:0000256" key="2">
    <source>
        <dbReference type="ARBA" id="ARBA00000967"/>
    </source>
</evidence>
<dbReference type="InterPro" id="IPR008283">
    <property type="entry name" value="Peptidase_M17_N"/>
</dbReference>
<sequence length="506" mass="54212">MEILFSSPVDVMQNESVIFVGLYENTDLFGRISVLDQQSSSFISKALKSSTFTAKPEESLSIFVNDLVEGYPELRQIIPVGLGKQADFDSLSAEKLGTQITSIMKSYKISKASVLLDGIKDEYAVNIAFGIKAKDYVFDKYKTQKKAEEKTHLLESVTLAVENHEHASSIFKEKVEPLLEGITLAKNLVNEPANTLNPDSYANIVKDINKTSPNLKVEILDEKAMQKLGMNALLGVGQGSACPSKLAVVKYNGSSNKDDPTIALVGKGVTFDTGGVSLKPSRGMWDMISDMAGSAAVLGAISALANQGVKANVVAVLGIVENAVSGNAQRPGDIVKSASGQTIEVLNTDAEGRLVLADALWYAQEHLKAKHVIDVATLTGAIVVALGHDHAGLFSNNDALAEKLLQAGGKVGEKLWKMPMSKNYDELINSDAADMKNISTKGHGADSITAAQFLRRFIKDDTQWAHLDIAGVAWNNSTSHISPKGASAFGVRLLTQFVSDIAEKSA</sequence>
<feature type="domain" description="Cytosol aminopeptidase" evidence="9">
    <location>
        <begin position="347"/>
        <end position="354"/>
    </location>
</feature>
<protein>
    <recommendedName>
        <fullName evidence="8">Probable cytosol aminopeptidase</fullName>
        <ecNumber evidence="8">3.4.11.1</ecNumber>
    </recommendedName>
    <alternativeName>
        <fullName evidence="8">Leucine aminopeptidase</fullName>
        <shortName evidence="8">LAP</shortName>
        <ecNumber evidence="8">3.4.11.10</ecNumber>
    </alternativeName>
    <alternativeName>
        <fullName evidence="8">Leucyl aminopeptidase</fullName>
    </alternativeName>
</protein>
<reference evidence="10 11" key="1">
    <citation type="submission" date="2014-03" db="EMBL/GenBank/DDBJ databases">
        <title>Sequencing and Comparison of Genomes and Transcriptome Profiles of Human Ehrlichiosis Agents.</title>
        <authorList>
            <person name="Lin M."/>
            <person name="Daugherty S.C."/>
            <person name="Nagaraj S."/>
            <person name="Cheng Z."/>
            <person name="Xiong Q."/>
            <person name="Lin F.-Y."/>
            <person name="Sengamalay N."/>
            <person name="Ott S."/>
            <person name="Godinez A."/>
            <person name="Tallon L.J."/>
            <person name="Sadzewicz L."/>
            <person name="Fraser C.M."/>
            <person name="Dunning Hotopp J.C."/>
            <person name="Rikihisa Y."/>
        </authorList>
    </citation>
    <scope>NUCLEOTIDE SEQUENCE [LARGE SCALE GENOMIC DNA]</scope>
    <source>
        <strain evidence="10 11">Oregon</strain>
    </source>
</reference>
<accession>X5HJY5</accession>
<dbReference type="InterPro" id="IPR043472">
    <property type="entry name" value="Macro_dom-like"/>
</dbReference>
<dbReference type="SUPFAM" id="SSF52949">
    <property type="entry name" value="Macro domain-like"/>
    <property type="match status" value="1"/>
</dbReference>
<dbReference type="KEGG" id="nhm:NHE_0449"/>
<keyword evidence="8" id="KW-0963">Cytoplasm</keyword>
<dbReference type="GO" id="GO:0030145">
    <property type="term" value="F:manganese ion binding"/>
    <property type="evidence" value="ECO:0007669"/>
    <property type="project" value="UniProtKB-UniRule"/>
</dbReference>
<dbReference type="HOGENOM" id="CLU_013734_6_0_5"/>
<dbReference type="NCBIfam" id="NF002075">
    <property type="entry name" value="PRK00913.2-2"/>
    <property type="match status" value="1"/>
</dbReference>
<feature type="binding site" evidence="8">
    <location>
        <position position="272"/>
    </location>
    <ligand>
        <name>Mn(2+)</name>
        <dbReference type="ChEBI" id="CHEBI:29035"/>
        <label>2</label>
    </ligand>
</feature>
<dbReference type="NCBIfam" id="NF002074">
    <property type="entry name" value="PRK00913.1-4"/>
    <property type="match status" value="1"/>
</dbReference>
<feature type="binding site" evidence="8">
    <location>
        <position position="290"/>
    </location>
    <ligand>
        <name>Mn(2+)</name>
        <dbReference type="ChEBI" id="CHEBI:29035"/>
        <label>2</label>
    </ligand>
</feature>
<keyword evidence="8" id="KW-0479">Metal-binding</keyword>
<keyword evidence="5 8" id="KW-0645">Protease</keyword>
<evidence type="ECO:0000256" key="4">
    <source>
        <dbReference type="ARBA" id="ARBA00022438"/>
    </source>
</evidence>
<feature type="binding site" evidence="8">
    <location>
        <position position="267"/>
    </location>
    <ligand>
        <name>Mn(2+)</name>
        <dbReference type="ChEBI" id="CHEBI:29035"/>
        <label>2</label>
    </ligand>
</feature>
<dbReference type="Pfam" id="PF00883">
    <property type="entry name" value="Peptidase_M17"/>
    <property type="match status" value="1"/>
</dbReference>
<dbReference type="OrthoDB" id="9809354at2"/>
<evidence type="ECO:0000256" key="1">
    <source>
        <dbReference type="ARBA" id="ARBA00000135"/>
    </source>
</evidence>
<comment type="catalytic activity">
    <reaction evidence="2 8">
        <text>Release of an N-terminal amino acid, preferentially leucine, but not glutamic or aspartic acids.</text>
        <dbReference type="EC" id="3.4.11.10"/>
    </reaction>
</comment>
<dbReference type="NCBIfam" id="NF002077">
    <property type="entry name" value="PRK00913.2-4"/>
    <property type="match status" value="1"/>
</dbReference>
<name>X5HJY5_9RICK</name>
<dbReference type="GO" id="GO:0005737">
    <property type="term" value="C:cytoplasm"/>
    <property type="evidence" value="ECO:0007669"/>
    <property type="project" value="UniProtKB-SubCell"/>
</dbReference>
<gene>
    <name evidence="8" type="primary">pepA</name>
    <name evidence="10" type="ORF">NHE_0449</name>
</gene>
<keyword evidence="4 8" id="KW-0031">Aminopeptidase</keyword>
<dbReference type="InterPro" id="IPR023042">
    <property type="entry name" value="Peptidase_M17_leu_NH2_pept"/>
</dbReference>
<dbReference type="PANTHER" id="PTHR11963:SF23">
    <property type="entry name" value="CYTOSOL AMINOPEPTIDASE"/>
    <property type="match status" value="1"/>
</dbReference>
<evidence type="ECO:0000256" key="7">
    <source>
        <dbReference type="ARBA" id="ARBA00023211"/>
    </source>
</evidence>
<evidence type="ECO:0000256" key="8">
    <source>
        <dbReference type="HAMAP-Rule" id="MF_00181"/>
    </source>
</evidence>
<dbReference type="CDD" id="cd00433">
    <property type="entry name" value="Peptidase_M17"/>
    <property type="match status" value="1"/>
</dbReference>
<feature type="binding site" evidence="8">
    <location>
        <position position="272"/>
    </location>
    <ligand>
        <name>Mn(2+)</name>
        <dbReference type="ChEBI" id="CHEBI:29035"/>
        <label>1</label>
    </ligand>
</feature>
<feature type="binding site" evidence="8">
    <location>
        <position position="349"/>
    </location>
    <ligand>
        <name>Mn(2+)</name>
        <dbReference type="ChEBI" id="CHEBI:29035"/>
        <label>1</label>
    </ligand>
</feature>
<dbReference type="PRINTS" id="PR00481">
    <property type="entry name" value="LAMNOPPTDASE"/>
</dbReference>
<comment type="subcellular location">
    <subcellularLocation>
        <location evidence="8">Cytoplasm</location>
    </subcellularLocation>
</comment>
<dbReference type="GO" id="GO:0070006">
    <property type="term" value="F:metalloaminopeptidase activity"/>
    <property type="evidence" value="ECO:0007669"/>
    <property type="project" value="InterPro"/>
</dbReference>
<evidence type="ECO:0000313" key="11">
    <source>
        <dbReference type="Proteomes" id="UP000023755"/>
    </source>
</evidence>
<comment type="cofactor">
    <cofactor evidence="8">
        <name>Mn(2+)</name>
        <dbReference type="ChEBI" id="CHEBI:29035"/>
    </cofactor>
    <text evidence="8">Binds 2 manganese ions per subunit.</text>
</comment>